<evidence type="ECO:0000313" key="1">
    <source>
        <dbReference type="EMBL" id="KAI3822698.1"/>
    </source>
</evidence>
<organism evidence="1 2">
    <name type="scientific">Smallanthus sonchifolius</name>
    <dbReference type="NCBI Taxonomy" id="185202"/>
    <lineage>
        <taxon>Eukaryota</taxon>
        <taxon>Viridiplantae</taxon>
        <taxon>Streptophyta</taxon>
        <taxon>Embryophyta</taxon>
        <taxon>Tracheophyta</taxon>
        <taxon>Spermatophyta</taxon>
        <taxon>Magnoliopsida</taxon>
        <taxon>eudicotyledons</taxon>
        <taxon>Gunneridae</taxon>
        <taxon>Pentapetalae</taxon>
        <taxon>asterids</taxon>
        <taxon>campanulids</taxon>
        <taxon>Asterales</taxon>
        <taxon>Asteraceae</taxon>
        <taxon>Asteroideae</taxon>
        <taxon>Heliantheae alliance</taxon>
        <taxon>Millerieae</taxon>
        <taxon>Smallanthus</taxon>
    </lineage>
</organism>
<proteinExistence type="predicted"/>
<dbReference type="Proteomes" id="UP001056120">
    <property type="component" value="Linkage Group LG03"/>
</dbReference>
<reference evidence="1 2" key="2">
    <citation type="journal article" date="2022" name="Mol. Ecol. Resour.">
        <title>The genomes of chicory, endive, great burdock and yacon provide insights into Asteraceae paleo-polyploidization history and plant inulin production.</title>
        <authorList>
            <person name="Fan W."/>
            <person name="Wang S."/>
            <person name="Wang H."/>
            <person name="Wang A."/>
            <person name="Jiang F."/>
            <person name="Liu H."/>
            <person name="Zhao H."/>
            <person name="Xu D."/>
            <person name="Zhang Y."/>
        </authorList>
    </citation>
    <scope>NUCLEOTIDE SEQUENCE [LARGE SCALE GENOMIC DNA]</scope>
    <source>
        <strain evidence="2">cv. Yunnan</strain>
        <tissue evidence="1">Leaves</tissue>
    </source>
</reference>
<keyword evidence="2" id="KW-1185">Reference proteome</keyword>
<reference evidence="2" key="1">
    <citation type="journal article" date="2022" name="Mol. Ecol. Resour.">
        <title>The genomes of chicory, endive, great burdock and yacon provide insights into Asteraceae palaeo-polyploidization history and plant inulin production.</title>
        <authorList>
            <person name="Fan W."/>
            <person name="Wang S."/>
            <person name="Wang H."/>
            <person name="Wang A."/>
            <person name="Jiang F."/>
            <person name="Liu H."/>
            <person name="Zhao H."/>
            <person name="Xu D."/>
            <person name="Zhang Y."/>
        </authorList>
    </citation>
    <scope>NUCLEOTIDE SEQUENCE [LARGE SCALE GENOMIC DNA]</scope>
    <source>
        <strain evidence="2">cv. Yunnan</strain>
    </source>
</reference>
<name>A0ACB9JRQ9_9ASTR</name>
<sequence>MHIYRKIWIWPHFVSLSLCSLELGNENNSICRSDERTKYPSFEFWLSSIGERSDFTGILCEIRVITTYYCY</sequence>
<accession>A0ACB9JRQ9</accession>
<comment type="caution">
    <text evidence="1">The sequence shown here is derived from an EMBL/GenBank/DDBJ whole genome shotgun (WGS) entry which is preliminary data.</text>
</comment>
<dbReference type="EMBL" id="CM042020">
    <property type="protein sequence ID" value="KAI3822698.1"/>
    <property type="molecule type" value="Genomic_DNA"/>
</dbReference>
<protein>
    <submittedName>
        <fullName evidence="1">Uncharacterized protein</fullName>
    </submittedName>
</protein>
<gene>
    <name evidence="1" type="ORF">L1987_10294</name>
</gene>
<evidence type="ECO:0000313" key="2">
    <source>
        <dbReference type="Proteomes" id="UP001056120"/>
    </source>
</evidence>